<reference evidence="1 2" key="1">
    <citation type="submission" date="2024-04" db="EMBL/GenBank/DDBJ databases">
        <title>Symmetric and asymmetric DNA N6-adenine methylation regulates different biological responses in Mucorales.</title>
        <authorList>
            <consortium name="Lawrence Berkeley National Laboratory"/>
            <person name="Lax C."/>
            <person name="Mondo S.J."/>
            <person name="Osorio-Concepcion M."/>
            <person name="Muszewska A."/>
            <person name="Corrochano-Luque M."/>
            <person name="Gutierrez G."/>
            <person name="Riley R."/>
            <person name="Lipzen A."/>
            <person name="Guo J."/>
            <person name="Hundley H."/>
            <person name="Amirebrahimi M."/>
            <person name="Ng V."/>
            <person name="Lorenzo-Gutierrez D."/>
            <person name="Binder U."/>
            <person name="Yang J."/>
            <person name="Song Y."/>
            <person name="Canovas D."/>
            <person name="Navarro E."/>
            <person name="Freitag M."/>
            <person name="Gabaldon T."/>
            <person name="Grigoriev I.V."/>
            <person name="Corrochano L.M."/>
            <person name="Nicolas F.E."/>
            <person name="Garre V."/>
        </authorList>
    </citation>
    <scope>NUCLEOTIDE SEQUENCE [LARGE SCALE GENOMIC DNA]</scope>
    <source>
        <strain evidence="1 2">L51</strain>
    </source>
</reference>
<gene>
    <name evidence="1" type="ORF">J3Q64DRAFT_1815332</name>
</gene>
<proteinExistence type="predicted"/>
<sequence length="160" mass="18271">MEEEAIKRKERLEALRKRKLGSSVNNRTTEDSEKKLSFRSYTPADEKLKQHVKIATPDDIGETVETETKEITKEVLAKAAVKEKEEVDLFNLAPKKANWDLKRDVEKKLEKLDRRTQRAVLEILRQRLTEEDAAAGGNQSNLAEVVANAEAQQKLEAQDE</sequence>
<dbReference type="EMBL" id="JBCLYO010000021">
    <property type="protein sequence ID" value="KAL0079623.1"/>
    <property type="molecule type" value="Genomic_DNA"/>
</dbReference>
<dbReference type="Pfam" id="PF08315">
    <property type="entry name" value="cwf18"/>
    <property type="match status" value="1"/>
</dbReference>
<evidence type="ECO:0000313" key="1">
    <source>
        <dbReference type="EMBL" id="KAL0079623.1"/>
    </source>
</evidence>
<dbReference type="InterPro" id="IPR013169">
    <property type="entry name" value="mRNA_splic_Cwf18-like"/>
</dbReference>
<protein>
    <submittedName>
        <fullName evidence="1">Cwf18 pre-mRNA splicing factor-domain-containing protein</fullName>
    </submittedName>
</protein>
<dbReference type="PANTHER" id="PTHR31551">
    <property type="entry name" value="PRE-MRNA-SPLICING FACTOR CWF18"/>
    <property type="match status" value="1"/>
</dbReference>
<accession>A0ABR3AQW6</accession>
<dbReference type="Proteomes" id="UP001448207">
    <property type="component" value="Unassembled WGS sequence"/>
</dbReference>
<keyword evidence="2" id="KW-1185">Reference proteome</keyword>
<evidence type="ECO:0000313" key="2">
    <source>
        <dbReference type="Proteomes" id="UP001448207"/>
    </source>
</evidence>
<comment type="caution">
    <text evidence="1">The sequence shown here is derived from an EMBL/GenBank/DDBJ whole genome shotgun (WGS) entry which is preliminary data.</text>
</comment>
<dbReference type="PANTHER" id="PTHR31551:SF1">
    <property type="entry name" value="COILED-COIL DOMAIN-CONTAINING PROTEIN 12"/>
    <property type="match status" value="1"/>
</dbReference>
<name>A0ABR3AQW6_PHYBL</name>
<organism evidence="1 2">
    <name type="scientific">Phycomyces blakesleeanus</name>
    <dbReference type="NCBI Taxonomy" id="4837"/>
    <lineage>
        <taxon>Eukaryota</taxon>
        <taxon>Fungi</taxon>
        <taxon>Fungi incertae sedis</taxon>
        <taxon>Mucoromycota</taxon>
        <taxon>Mucoromycotina</taxon>
        <taxon>Mucoromycetes</taxon>
        <taxon>Mucorales</taxon>
        <taxon>Phycomycetaceae</taxon>
        <taxon>Phycomyces</taxon>
    </lineage>
</organism>